<dbReference type="EMBL" id="CP102294">
    <property type="protein sequence ID" value="UWN58074.1"/>
    <property type="molecule type" value="Genomic_DNA"/>
</dbReference>
<name>A0ABY5V2T5_9BACT</name>
<dbReference type="InterPro" id="IPR008928">
    <property type="entry name" value="6-hairpin_glycosidase_sf"/>
</dbReference>
<protein>
    <recommendedName>
        <fullName evidence="4">Alpha-L-rhamnosidase six-hairpin glycosidase domain-containing protein</fullName>
    </recommendedName>
</protein>
<dbReference type="InterPro" id="IPR012341">
    <property type="entry name" value="6hp_glycosidase-like_sf"/>
</dbReference>
<evidence type="ECO:0000313" key="2">
    <source>
        <dbReference type="EMBL" id="UWN58074.1"/>
    </source>
</evidence>
<dbReference type="SUPFAM" id="SSF48208">
    <property type="entry name" value="Six-hairpin glycosidases"/>
    <property type="match status" value="1"/>
</dbReference>
<gene>
    <name evidence="2" type="ORF">NQ491_04680</name>
</gene>
<evidence type="ECO:0000313" key="3">
    <source>
        <dbReference type="Proteomes" id="UP001059295"/>
    </source>
</evidence>
<sequence length="895" mass="101261">MNRKLFALIFAGLCAFPALLTGGDAPERTITVLWKNAPAEVSLQAENGRIGSVRAVRGQATRRKDALRFAPGAEAAVACRIDSARTQAGPESTLIHVRAGSSSFSFFLRDVGSENPIYIPAYGTIVLPGGDDRSYDEAENDILSRKNLTKIQRIEREPETSFASASARTRRSNVPIWLGLSRDMRMFEIAEELEDTYLDEKVIKPMNSSSAVVLPETSPTHIEYRYALGRGVGVMDNIRRRLEDGVLPIYHSEMTDDDIVYRSTSFVSLAGTPLNERTVRGTHYLISDRHSAGRVFTDEQSKQLEQVQRQDTAAKPLVALYIRTIAENTGSVPRYAWFKAPRPSAAYRFDSGRGYTGFSENRISCISKVDGKALHEEETAILLRPGQRIEIDFLIPHEPVSAETADALTRENFSDRQVECKAYWQKKLGRAARIRLPEKRIDEMLRAGLLHLDLITFGTEPDGTLAANVGVYSPIGTESAPIIQFYASMGLEQQAKRALNYFLDTQQPDGNIENYNGYTVETGAALWSVGEYFRYTRDRAWIEQIRPKLLKACDYLMRWRAKSFDEKLRGKGYGMIDGKVADPEDPFHQFMLNGYGYLGLSRMAETLGAIDPACGDSLRREAEAWRQDVRESFFQSLARSPVVPLGDGTWCPTAAPWAEAPGPRLLFLKNEKFRSHGTFTVPDGLLGPMYLVFCEVIEPDEPAARMLLDYHSELMFQENSAFSQPYYSRHNWYQAKTDMVKPFLSTYYHTVAPHADRQTYTFWEHMYKLSAHKTHEEANFLMETRWMLYMEDADTLHLFRVAPRAWFADGERIDLEGVRSYFGRIDARVRSHVGEGYIEATVTCDPKRKPSRLAVRLPHPQGKKPVRVTGGRYDETTESVLIDDFDGEASIRLEY</sequence>
<evidence type="ECO:0000256" key="1">
    <source>
        <dbReference type="SAM" id="SignalP"/>
    </source>
</evidence>
<feature type="signal peptide" evidence="1">
    <location>
        <begin position="1"/>
        <end position="20"/>
    </location>
</feature>
<accession>A0ABY5V2T5</accession>
<dbReference type="Proteomes" id="UP001059295">
    <property type="component" value="Chromosome"/>
</dbReference>
<dbReference type="GeneID" id="82891004"/>
<proteinExistence type="predicted"/>
<keyword evidence="3" id="KW-1185">Reference proteome</keyword>
<feature type="chain" id="PRO_5045110916" description="Alpha-L-rhamnosidase six-hairpin glycosidase domain-containing protein" evidence="1">
    <location>
        <begin position="21"/>
        <end position="895"/>
    </location>
</feature>
<keyword evidence="1" id="KW-0732">Signal</keyword>
<dbReference type="RefSeq" id="WP_020424320.1">
    <property type="nucleotide sequence ID" value="NZ_CAPH01000017.1"/>
</dbReference>
<dbReference type="Gene3D" id="1.50.10.10">
    <property type="match status" value="1"/>
</dbReference>
<reference evidence="2" key="1">
    <citation type="journal article" date="2022" name="Cell">
        <title>Design, construction, and in vivo augmentation of a complex gut microbiome.</title>
        <authorList>
            <person name="Cheng A.G."/>
            <person name="Ho P.Y."/>
            <person name="Aranda-Diaz A."/>
            <person name="Jain S."/>
            <person name="Yu F.B."/>
            <person name="Meng X."/>
            <person name="Wang M."/>
            <person name="Iakiviak M."/>
            <person name="Nagashima K."/>
            <person name="Zhao A."/>
            <person name="Murugkar P."/>
            <person name="Patil A."/>
            <person name="Atabakhsh K."/>
            <person name="Weakley A."/>
            <person name="Yan J."/>
            <person name="Brumbaugh A.R."/>
            <person name="Higginbottom S."/>
            <person name="Dimas A."/>
            <person name="Shiver A.L."/>
            <person name="Deutschbauer A."/>
            <person name="Neff N."/>
            <person name="Sonnenburg J.L."/>
            <person name="Huang K.C."/>
            <person name="Fischbach M.A."/>
        </authorList>
    </citation>
    <scope>NUCLEOTIDE SEQUENCE</scope>
    <source>
        <strain evidence="2">AP11</strain>
    </source>
</reference>
<organism evidence="2 3">
    <name type="scientific">Alistipes ihumii AP11</name>
    <dbReference type="NCBI Taxonomy" id="1211813"/>
    <lineage>
        <taxon>Bacteria</taxon>
        <taxon>Pseudomonadati</taxon>
        <taxon>Bacteroidota</taxon>
        <taxon>Bacteroidia</taxon>
        <taxon>Bacteroidales</taxon>
        <taxon>Rikenellaceae</taxon>
        <taxon>Alistipes</taxon>
    </lineage>
</organism>
<evidence type="ECO:0008006" key="4">
    <source>
        <dbReference type="Google" id="ProtNLM"/>
    </source>
</evidence>